<dbReference type="SUPFAM" id="SSF102114">
    <property type="entry name" value="Radical SAM enzymes"/>
    <property type="match status" value="2"/>
</dbReference>
<evidence type="ECO:0000256" key="3">
    <source>
        <dbReference type="ARBA" id="ARBA00022723"/>
    </source>
</evidence>
<dbReference type="InterPro" id="IPR058240">
    <property type="entry name" value="rSAM_sf"/>
</dbReference>
<dbReference type="PANTHER" id="PTHR43273">
    <property type="entry name" value="ANAEROBIC SULFATASE-MATURATING ENZYME HOMOLOG ASLB-RELATED"/>
    <property type="match status" value="1"/>
</dbReference>
<reference evidence="8 9" key="1">
    <citation type="journal article" date="2013" name="Stand. Genomic Sci.">
        <title>Complete genome sequence of Dehalobacter restrictus PER-K23(T.).</title>
        <authorList>
            <person name="Kruse T."/>
            <person name="Maillard J."/>
            <person name="Goodwin L."/>
            <person name="Woyke T."/>
            <person name="Teshima H."/>
            <person name="Bruce D."/>
            <person name="Detter C."/>
            <person name="Tapia R."/>
            <person name="Han C."/>
            <person name="Huntemann M."/>
            <person name="Wei C.L."/>
            <person name="Han J."/>
            <person name="Chen A."/>
            <person name="Kyrpides N."/>
            <person name="Szeto E."/>
            <person name="Markowitz V."/>
            <person name="Ivanova N."/>
            <person name="Pagani I."/>
            <person name="Pati A."/>
            <person name="Pitluck S."/>
            <person name="Nolan M."/>
            <person name="Holliger C."/>
            <person name="Smidt H."/>
        </authorList>
    </citation>
    <scope>NUCLEOTIDE SEQUENCE [LARGE SCALE GENOMIC DNA]</scope>
    <source>
        <strain evidence="9">DSM 9455</strain>
    </source>
</reference>
<sequence>MFEFRPRNFMLLPTMECQASCRYCFGPNRGETMLCVREAIDFIDNIAPKDGSINLTFHGGEPLLAEKGYYEYILPMLRERFGLRLRLSLQSNLWALTDEMIALIRKYDIRIGTSLDGFEEMCDVQRGREYFQKTMAGIRRLRENGINTHCICTFTPAFADRAKEVFEFFAYEHIPYAIHGAVQPMNALPSELSASVDDMDKVLLDTLAVYRERTSGNRVGTIDSMVKGCFDRKGSVCTFFNCLGKFAAIAPDGGIYSCQRFCGKEEYSLGNVRELPSETNIVNSAAFRRLAEKQQNAETTCGTCPHTAYCHGGCLYNMLAKGSEKDPYCGAYQAVYDTISQGMALEMGGVMTKRLSEKEAPMLAMAGDLPHPFDQEVNRYKRKWALKWGQKWAPDYIRQDRLNKLYLHITFACPLRCDHCYARGGEREMPEMRAQDIWSAVQAARQNGFHAVVITGGEPLIHSDIDNVLAWLRDINLKGMRLSLRTSLGLDIGKDRLAVLGEVFSEIIVSIDGDKTSHDARRGQGSYEKAVSNLQLLKELGCIKKVGLCATLAKSQRDGPEGAAVYALARQLGIEKVRLRPVLPLGRSESTLRSPSTSNTLNTPSEEDFLCGEESDITSAFAARYTCGLGQNLYIEPDGGAYPCYAWCGTDKRLGNIRDGLESILQNEAFKDLSRHHVDTNEKCQGCRVRYLCGGMCKAWVKDKKNPDSGEFDCSARKAMLLQLAERL</sequence>
<comment type="cofactor">
    <cofactor evidence="1">
        <name>[4Fe-4S] cluster</name>
        <dbReference type="ChEBI" id="CHEBI:49883"/>
    </cofactor>
</comment>
<dbReference type="InterPro" id="IPR023867">
    <property type="entry name" value="Sulphatase_maturase_rSAM"/>
</dbReference>
<keyword evidence="5" id="KW-0411">Iron-sulfur</keyword>
<evidence type="ECO:0000259" key="7">
    <source>
        <dbReference type="PROSITE" id="PS51918"/>
    </source>
</evidence>
<dbReference type="SFLD" id="SFLDG01072">
    <property type="entry name" value="dehydrogenase_like"/>
    <property type="match status" value="1"/>
</dbReference>
<dbReference type="Gene3D" id="3.20.20.70">
    <property type="entry name" value="Aldolase class I"/>
    <property type="match status" value="2"/>
</dbReference>
<protein>
    <recommendedName>
        <fullName evidence="7">Radical SAM core domain-containing protein</fullName>
    </recommendedName>
</protein>
<dbReference type="PROSITE" id="PS51918">
    <property type="entry name" value="RADICAL_SAM"/>
    <property type="match status" value="2"/>
</dbReference>
<evidence type="ECO:0000256" key="4">
    <source>
        <dbReference type="ARBA" id="ARBA00023004"/>
    </source>
</evidence>
<dbReference type="SFLD" id="SFLDG01386">
    <property type="entry name" value="main_SPASM_domain-containing"/>
    <property type="match status" value="2"/>
</dbReference>
<dbReference type="EMBL" id="CP007033">
    <property type="protein sequence ID" value="AHF11431.1"/>
    <property type="molecule type" value="Genomic_DNA"/>
</dbReference>
<name>A0ABM5P9K2_DEHRP</name>
<dbReference type="InterPro" id="IPR023885">
    <property type="entry name" value="4Fe4S-binding_SPASM_dom"/>
</dbReference>
<dbReference type="Proteomes" id="UP000018934">
    <property type="component" value="Chromosome"/>
</dbReference>
<dbReference type="PANTHER" id="PTHR43273:SF3">
    <property type="entry name" value="ANAEROBIC SULFATASE-MATURATING ENZYME HOMOLOG ASLB-RELATED"/>
    <property type="match status" value="1"/>
</dbReference>
<organism evidence="8 9">
    <name type="scientific">Dehalobacter restrictus (strain DSM 9455 / PER-K23)</name>
    <dbReference type="NCBI Taxonomy" id="871738"/>
    <lineage>
        <taxon>Bacteria</taxon>
        <taxon>Bacillati</taxon>
        <taxon>Bacillota</taxon>
        <taxon>Clostridia</taxon>
        <taxon>Eubacteriales</taxon>
        <taxon>Desulfitobacteriaceae</taxon>
        <taxon>Dehalobacter</taxon>
    </lineage>
</organism>
<dbReference type="InterPro" id="IPR007197">
    <property type="entry name" value="rSAM"/>
</dbReference>
<evidence type="ECO:0000256" key="2">
    <source>
        <dbReference type="ARBA" id="ARBA00022691"/>
    </source>
</evidence>
<keyword evidence="3" id="KW-0479">Metal-binding</keyword>
<feature type="domain" description="Radical SAM core" evidence="7">
    <location>
        <begin position="399"/>
        <end position="620"/>
    </location>
</feature>
<keyword evidence="9" id="KW-1185">Reference proteome</keyword>
<gene>
    <name evidence="8" type="ORF">DEHRE_10710</name>
</gene>
<dbReference type="Pfam" id="PF04055">
    <property type="entry name" value="Radical_SAM"/>
    <property type="match status" value="2"/>
</dbReference>
<keyword evidence="4" id="KW-0408">Iron</keyword>
<proteinExistence type="inferred from homology"/>
<dbReference type="NCBIfam" id="TIGR04085">
    <property type="entry name" value="rSAM_more_4Fe4S"/>
    <property type="match status" value="2"/>
</dbReference>
<dbReference type="InterPro" id="IPR013785">
    <property type="entry name" value="Aldolase_TIM"/>
</dbReference>
<evidence type="ECO:0000313" key="9">
    <source>
        <dbReference type="Proteomes" id="UP000018934"/>
    </source>
</evidence>
<dbReference type="RefSeq" id="WP_025205991.1">
    <property type="nucleotide sequence ID" value="NZ_CP007033.1"/>
</dbReference>
<evidence type="ECO:0000313" key="8">
    <source>
        <dbReference type="EMBL" id="AHF11431.1"/>
    </source>
</evidence>
<accession>A0ABM5P9K2</accession>
<evidence type="ECO:0000256" key="6">
    <source>
        <dbReference type="ARBA" id="ARBA00023601"/>
    </source>
</evidence>
<evidence type="ECO:0000256" key="5">
    <source>
        <dbReference type="ARBA" id="ARBA00023014"/>
    </source>
</evidence>
<evidence type="ECO:0000256" key="1">
    <source>
        <dbReference type="ARBA" id="ARBA00001966"/>
    </source>
</evidence>
<dbReference type="SFLD" id="SFLDG01067">
    <property type="entry name" value="SPASM/twitch_domain_containing"/>
    <property type="match status" value="2"/>
</dbReference>
<dbReference type="CDD" id="cd01335">
    <property type="entry name" value="Radical_SAM"/>
    <property type="match status" value="2"/>
</dbReference>
<feature type="domain" description="Radical SAM core" evidence="7">
    <location>
        <begin position="2"/>
        <end position="218"/>
    </location>
</feature>
<dbReference type="Pfam" id="PF13186">
    <property type="entry name" value="SPASM"/>
    <property type="match status" value="2"/>
</dbReference>
<dbReference type="SFLD" id="SFLDS00029">
    <property type="entry name" value="Radical_SAM"/>
    <property type="match status" value="2"/>
</dbReference>
<keyword evidence="2" id="KW-0949">S-adenosyl-L-methionine</keyword>
<comment type="similarity">
    <text evidence="6">Belongs to the radical SAM superfamily. Anaerobic sulfatase-maturating enzyme family.</text>
</comment>